<dbReference type="OrthoDB" id="9803619at2"/>
<gene>
    <name evidence="1" type="ORF">SAMN04487885_11539</name>
</gene>
<protein>
    <submittedName>
        <fullName evidence="1">Uncharacterized protein</fullName>
    </submittedName>
</protein>
<name>A0A1I2MKG0_9CLOT</name>
<dbReference type="EMBL" id="FOOE01000015">
    <property type="protein sequence ID" value="SFF91548.1"/>
    <property type="molecule type" value="Genomic_DNA"/>
</dbReference>
<dbReference type="RefSeq" id="WP_143081337.1">
    <property type="nucleotide sequence ID" value="NZ_FOOE01000015.1"/>
</dbReference>
<reference evidence="1 2" key="1">
    <citation type="submission" date="2016-10" db="EMBL/GenBank/DDBJ databases">
        <authorList>
            <person name="de Groot N.N."/>
        </authorList>
    </citation>
    <scope>NUCLEOTIDE SEQUENCE [LARGE SCALE GENOMIC DNA]</scope>
    <source>
        <strain evidence="1 2">NLAE-zl-G419</strain>
    </source>
</reference>
<dbReference type="STRING" id="1529.SAMN04487885_11539"/>
<dbReference type="AlphaFoldDB" id="A0A1I2MKG0"/>
<evidence type="ECO:0000313" key="2">
    <source>
        <dbReference type="Proteomes" id="UP000182135"/>
    </source>
</evidence>
<dbReference type="Gene3D" id="1.20.1250.30">
    <property type="match status" value="1"/>
</dbReference>
<keyword evidence="2" id="KW-1185">Reference proteome</keyword>
<proteinExistence type="predicted"/>
<evidence type="ECO:0000313" key="1">
    <source>
        <dbReference type="EMBL" id="SFF91548.1"/>
    </source>
</evidence>
<organism evidence="1 2">
    <name type="scientific">Clostridium cadaveris</name>
    <dbReference type="NCBI Taxonomy" id="1529"/>
    <lineage>
        <taxon>Bacteria</taxon>
        <taxon>Bacillati</taxon>
        <taxon>Bacillota</taxon>
        <taxon>Clostridia</taxon>
        <taxon>Eubacteriales</taxon>
        <taxon>Clostridiaceae</taxon>
        <taxon>Clostridium</taxon>
    </lineage>
</organism>
<sequence length="101" mass="11820">MQKSSDAILKDLSMRLMNRKLFKYGDDDMREEIEESLKKYGSFKKYYFFEEVNSKVPYKPQYVPILIEGKNNEIKELSTCSAIISALVNNPNDIKTTIYYG</sequence>
<dbReference type="Proteomes" id="UP000182135">
    <property type="component" value="Unassembled WGS sequence"/>
</dbReference>
<accession>A0A1I2MKG0</accession>
<dbReference type="eggNOG" id="COG1078">
    <property type="taxonomic scope" value="Bacteria"/>
</dbReference>